<dbReference type="Gene3D" id="3.40.50.1580">
    <property type="entry name" value="Nucleoside phosphorylase domain"/>
    <property type="match status" value="1"/>
</dbReference>
<feature type="site" description="Important for substrate specificity" evidence="4">
    <location>
        <position position="178"/>
    </location>
</feature>
<feature type="site" description="Important for substrate specificity" evidence="4">
    <location>
        <position position="233"/>
    </location>
</feature>
<gene>
    <name evidence="7" type="primary">LOC105423245</name>
</gene>
<name>A0A6I9VWA3_9HYME</name>
<dbReference type="InterPro" id="IPR035994">
    <property type="entry name" value="Nucleoside_phosphorylase_sf"/>
</dbReference>
<dbReference type="GO" id="GO:0005829">
    <property type="term" value="C:cytosol"/>
    <property type="evidence" value="ECO:0007669"/>
    <property type="project" value="TreeGrafter"/>
</dbReference>
<keyword evidence="2 4" id="KW-0808">Transferase</keyword>
<evidence type="ECO:0000256" key="3">
    <source>
        <dbReference type="ARBA" id="ARBA00022726"/>
    </source>
</evidence>
<dbReference type="InterPro" id="IPR018099">
    <property type="entry name" value="Purine_phosphorylase-2_CS"/>
</dbReference>
<dbReference type="SUPFAM" id="SSF53167">
    <property type="entry name" value="Purine and uridine phosphorylases"/>
    <property type="match status" value="1"/>
</dbReference>
<comment type="similarity">
    <text evidence="4">Belongs to the PNP/MTAP phosphorylase family. MTAP subfamily.</text>
</comment>
<feature type="binding site" evidence="4">
    <location>
        <position position="196"/>
    </location>
    <ligand>
        <name>substrate</name>
    </ligand>
</feature>
<organism evidence="6 7">
    <name type="scientific">Pogonomyrmex barbatus</name>
    <name type="common">red harvester ant</name>
    <dbReference type="NCBI Taxonomy" id="144034"/>
    <lineage>
        <taxon>Eukaryota</taxon>
        <taxon>Metazoa</taxon>
        <taxon>Ecdysozoa</taxon>
        <taxon>Arthropoda</taxon>
        <taxon>Hexapoda</taxon>
        <taxon>Insecta</taxon>
        <taxon>Pterygota</taxon>
        <taxon>Neoptera</taxon>
        <taxon>Endopterygota</taxon>
        <taxon>Hymenoptera</taxon>
        <taxon>Apocrita</taxon>
        <taxon>Aculeata</taxon>
        <taxon>Formicoidea</taxon>
        <taxon>Formicidae</taxon>
        <taxon>Myrmicinae</taxon>
        <taxon>Pogonomyrmex</taxon>
    </lineage>
</organism>
<dbReference type="Proteomes" id="UP000504615">
    <property type="component" value="Unplaced"/>
</dbReference>
<proteinExistence type="inferred from homology"/>
<dbReference type="UniPathway" id="UPA00904">
    <property type="reaction ID" value="UER00873"/>
</dbReference>
<evidence type="ECO:0000256" key="1">
    <source>
        <dbReference type="ARBA" id="ARBA00022676"/>
    </source>
</evidence>
<dbReference type="GO" id="GO:0005634">
    <property type="term" value="C:nucleus"/>
    <property type="evidence" value="ECO:0007669"/>
    <property type="project" value="UniProtKB-SubCell"/>
</dbReference>
<keyword evidence="4" id="KW-0963">Cytoplasm</keyword>
<feature type="binding site" evidence="4">
    <location>
        <begin position="60"/>
        <end position="61"/>
    </location>
    <ligand>
        <name>phosphate</name>
        <dbReference type="ChEBI" id="CHEBI:43474"/>
    </ligand>
</feature>
<reference evidence="7" key="1">
    <citation type="submission" date="2025-08" db="UniProtKB">
        <authorList>
            <consortium name="RefSeq"/>
        </authorList>
    </citation>
    <scope>IDENTIFICATION</scope>
</reference>
<evidence type="ECO:0000256" key="2">
    <source>
        <dbReference type="ARBA" id="ARBA00022679"/>
    </source>
</evidence>
<sequence>MANKIMVGIICGSGLGETLYKTFNCTNITKCENMKTDFGYPSSDLYHGIINGVTVVLLARHGAGHIFNPTRVNYRANIEALRFAGCTHILASTACGSLTESIYRGQLVIPDNFIDRTNSRKSTFYDGTSDKYSGVCHIPMEPAFDPRTSEVLLQAAKKLGYDIKKGATVITIEGPRFSSKAESNAMRLWGGHLVNMTICPEVYLAKEAGLLYAAIAMSTDYDCWRECEDNVNATDVLIVFRQNVDKITNVLVEAVKIIGSGEIEWEQDIFKLKNLIASSNVTLKK</sequence>
<feature type="binding site" evidence="4">
    <location>
        <begin position="220"/>
        <end position="222"/>
    </location>
    <ligand>
        <name>substrate</name>
    </ligand>
</feature>
<dbReference type="PANTHER" id="PTHR42679:SF2">
    <property type="entry name" value="S-METHYL-5'-THIOADENOSINE PHOSPHORYLASE"/>
    <property type="match status" value="1"/>
</dbReference>
<evidence type="ECO:0000313" key="6">
    <source>
        <dbReference type="Proteomes" id="UP000504615"/>
    </source>
</evidence>
<feature type="domain" description="Nucleoside phosphorylase" evidence="5">
    <location>
        <begin position="7"/>
        <end position="255"/>
    </location>
</feature>
<evidence type="ECO:0000256" key="4">
    <source>
        <dbReference type="HAMAP-Rule" id="MF_03155"/>
    </source>
</evidence>
<dbReference type="EC" id="2.4.2.28" evidence="4"/>
<keyword evidence="4" id="KW-0539">Nucleus</keyword>
<dbReference type="GO" id="GO:0017061">
    <property type="term" value="F:S-methyl-5-thioadenosine phosphorylase activity"/>
    <property type="evidence" value="ECO:0007669"/>
    <property type="project" value="UniProtKB-UniRule"/>
</dbReference>
<feature type="binding site" evidence="4">
    <location>
        <position position="13"/>
    </location>
    <ligand>
        <name>phosphate</name>
        <dbReference type="ChEBI" id="CHEBI:43474"/>
    </ligand>
</feature>
<dbReference type="PROSITE" id="PS01240">
    <property type="entry name" value="PNP_MTAP_2"/>
    <property type="match status" value="1"/>
</dbReference>
<evidence type="ECO:0000259" key="5">
    <source>
        <dbReference type="Pfam" id="PF01048"/>
    </source>
</evidence>
<comment type="pathway">
    <text evidence="4">Amino-acid biosynthesis; L-methionine biosynthesis via salvage pathway; S-methyl-5-thio-alpha-D-ribose 1-phosphate from S-methyl-5'-thioadenosine (phosphorylase route): step 1/1.</text>
</comment>
<comment type="catalytic activity">
    <reaction evidence="4">
        <text>S-methyl-5'-thioadenosine + phosphate = 5-(methylsulfanyl)-alpha-D-ribose 1-phosphate + adenine</text>
        <dbReference type="Rhea" id="RHEA:11852"/>
        <dbReference type="ChEBI" id="CHEBI:16708"/>
        <dbReference type="ChEBI" id="CHEBI:17509"/>
        <dbReference type="ChEBI" id="CHEBI:43474"/>
        <dbReference type="ChEBI" id="CHEBI:58533"/>
        <dbReference type="EC" id="2.4.2.28"/>
    </reaction>
</comment>
<dbReference type="CDD" id="cd09010">
    <property type="entry name" value="MTAP_SsMTAPII_like_MTIP"/>
    <property type="match status" value="1"/>
</dbReference>
<dbReference type="InterPro" id="IPR010044">
    <property type="entry name" value="MTAP"/>
</dbReference>
<evidence type="ECO:0000313" key="7">
    <source>
        <dbReference type="RefSeq" id="XP_011631229.1"/>
    </source>
</evidence>
<dbReference type="OrthoDB" id="431409at2759"/>
<dbReference type="GO" id="GO:0019509">
    <property type="term" value="P:L-methionine salvage from methylthioadenosine"/>
    <property type="evidence" value="ECO:0007669"/>
    <property type="project" value="UniProtKB-UniRule"/>
</dbReference>
<dbReference type="AlphaFoldDB" id="A0A6I9VWA3"/>
<keyword evidence="1 4" id="KW-0328">Glycosyltransferase</keyword>
<feature type="binding site" evidence="4">
    <location>
        <position position="197"/>
    </location>
    <ligand>
        <name>phosphate</name>
        <dbReference type="ChEBI" id="CHEBI:43474"/>
    </ligand>
</feature>
<feature type="binding site" evidence="4">
    <location>
        <begin position="93"/>
        <end position="94"/>
    </location>
    <ligand>
        <name>phosphate</name>
        <dbReference type="ChEBI" id="CHEBI:43474"/>
    </ligand>
</feature>
<comment type="function">
    <text evidence="4">Catalyzes the reversible phosphorylation of S-methyl-5'-thioadenosine (MTA) to adenine and 5-methylthioribose-1-phosphate. Involved in the breakdown of MTA, a major by-product of polyamine biosynthesis. Responsible for the first step in the methionine salvage pathway after MTA has been generated from S-adenosylmethionine. Has broad substrate specificity with 6-aminopurine nucleosides as preferred substrates.</text>
</comment>
<accession>A0A6I9VWA3</accession>
<dbReference type="GO" id="GO:0006166">
    <property type="term" value="P:purine ribonucleoside salvage"/>
    <property type="evidence" value="ECO:0007669"/>
    <property type="project" value="UniProtKB-KW"/>
</dbReference>
<dbReference type="Pfam" id="PF01048">
    <property type="entry name" value="PNP_UDP_1"/>
    <property type="match status" value="1"/>
</dbReference>
<comment type="subunit">
    <text evidence="4">Homotrimer.</text>
</comment>
<comment type="subcellular location">
    <subcellularLocation>
        <location evidence="4">Cytoplasm</location>
    </subcellularLocation>
    <subcellularLocation>
        <location evidence="4">Nucleus</location>
    </subcellularLocation>
</comment>
<dbReference type="PANTHER" id="PTHR42679">
    <property type="entry name" value="S-METHYL-5'-THIOADENOSINE PHOSPHORYLASE"/>
    <property type="match status" value="1"/>
</dbReference>
<protein>
    <recommendedName>
        <fullName evidence="4">S-methyl-5'-thioadenosine phosphorylase</fullName>
        <ecNumber evidence="4">2.4.2.28</ecNumber>
    </recommendedName>
    <alternativeName>
        <fullName evidence="4">5'-methylthioadenosine phosphorylase</fullName>
        <shortName evidence="4">MTA phosphorylase</shortName>
        <shortName evidence="4">MTAP</shortName>
        <shortName evidence="4">MTAPase</shortName>
    </alternativeName>
</protein>
<keyword evidence="3 4" id="KW-0660">Purine salvage</keyword>
<dbReference type="RefSeq" id="XP_011631229.1">
    <property type="nucleotide sequence ID" value="XM_011632927.2"/>
</dbReference>
<dbReference type="InterPro" id="IPR000845">
    <property type="entry name" value="Nucleoside_phosphorylase_d"/>
</dbReference>
<keyword evidence="6" id="KW-1185">Reference proteome</keyword>
<dbReference type="HAMAP" id="MF_01963">
    <property type="entry name" value="MTAP"/>
    <property type="match status" value="1"/>
</dbReference>
<dbReference type="GeneID" id="105423245"/>